<gene>
    <name evidence="9" type="ORF">LSH36_54g03027</name>
</gene>
<dbReference type="GO" id="GO:0016020">
    <property type="term" value="C:membrane"/>
    <property type="evidence" value="ECO:0007669"/>
    <property type="project" value="UniProtKB-SubCell"/>
</dbReference>
<evidence type="ECO:0000256" key="1">
    <source>
        <dbReference type="ARBA" id="ARBA00004479"/>
    </source>
</evidence>
<evidence type="ECO:0000256" key="7">
    <source>
        <dbReference type="ARBA" id="ARBA00023180"/>
    </source>
</evidence>
<dbReference type="InterPro" id="IPR052612">
    <property type="entry name" value="ANP_Clearance_Receptor"/>
</dbReference>
<dbReference type="PANTHER" id="PTHR44755">
    <property type="entry name" value="NATRIURETIC PEPTIDE RECEPTOR 3-RELATED"/>
    <property type="match status" value="1"/>
</dbReference>
<dbReference type="EMBL" id="JAODUP010000054">
    <property type="protein sequence ID" value="KAK2165136.1"/>
    <property type="molecule type" value="Genomic_DNA"/>
</dbReference>
<evidence type="ECO:0000313" key="9">
    <source>
        <dbReference type="EMBL" id="KAK2165136.1"/>
    </source>
</evidence>
<evidence type="ECO:0000259" key="8">
    <source>
        <dbReference type="Pfam" id="PF01094"/>
    </source>
</evidence>
<keyword evidence="4" id="KW-1133">Transmembrane helix</keyword>
<dbReference type="Proteomes" id="UP001208570">
    <property type="component" value="Unassembled WGS sequence"/>
</dbReference>
<dbReference type="GO" id="GO:0038023">
    <property type="term" value="F:signaling receptor activity"/>
    <property type="evidence" value="ECO:0007669"/>
    <property type="project" value="TreeGrafter"/>
</dbReference>
<reference evidence="9" key="1">
    <citation type="journal article" date="2023" name="Mol. Biol. Evol.">
        <title>Third-Generation Sequencing Reveals the Adaptive Role of the Epigenome in Three Deep-Sea Polychaetes.</title>
        <authorList>
            <person name="Perez M."/>
            <person name="Aroh O."/>
            <person name="Sun Y."/>
            <person name="Lan Y."/>
            <person name="Juniper S.K."/>
            <person name="Young C.R."/>
            <person name="Angers B."/>
            <person name="Qian P.Y."/>
        </authorList>
    </citation>
    <scope>NUCLEOTIDE SEQUENCE</scope>
    <source>
        <strain evidence="9">P08H-3</strain>
    </source>
</reference>
<keyword evidence="2" id="KW-0812">Transmembrane</keyword>
<organism evidence="9 10">
    <name type="scientific">Paralvinella palmiformis</name>
    <dbReference type="NCBI Taxonomy" id="53620"/>
    <lineage>
        <taxon>Eukaryota</taxon>
        <taxon>Metazoa</taxon>
        <taxon>Spiralia</taxon>
        <taxon>Lophotrochozoa</taxon>
        <taxon>Annelida</taxon>
        <taxon>Polychaeta</taxon>
        <taxon>Sedentaria</taxon>
        <taxon>Canalipalpata</taxon>
        <taxon>Terebellida</taxon>
        <taxon>Terebelliformia</taxon>
        <taxon>Alvinellidae</taxon>
        <taxon>Paralvinella</taxon>
    </lineage>
</organism>
<dbReference type="SUPFAM" id="SSF53822">
    <property type="entry name" value="Periplasmic binding protein-like I"/>
    <property type="match status" value="1"/>
</dbReference>
<sequence length="399" mass="45431">MVKTRNFRLGYISGFDDYSLGGAAISLALDRARDEGLMTNDTFSIVYKTNGCKPAEAMAASIELVLLERANVVFGPYCSPDNKDTYPTLVRCRPSYNTMGKAFMEIFKKYNWRRAIIFSQESSTCHYGAKAIYEEFEANGIKVAEWVRLHNEQSKKLIEEKVLHIKNKARVVILCHSWPIMETFMLAADRFGMTTSDYTYLHYQMSPDKNSPQPFYIPENNSSEQEKETRRRILAVFKQVTGAYLSNDSVTKFKQMLRIRQSLPPWNVKSDQGLSAFMALSDCTYLYLMVLDEITSEGGDTSDGRLIATKSKEKQFHGFTGVVTINDNADRIPDYWLWNCHPNAPQCKPFALIHLVDGTVQFSNVDTFLLILKCTFVSSVSFGMPNEFLPNKFMGNIAF</sequence>
<keyword evidence="6" id="KW-0675">Receptor</keyword>
<comment type="subcellular location">
    <subcellularLocation>
        <location evidence="1">Membrane</location>
        <topology evidence="1">Single-pass type I membrane protein</topology>
    </subcellularLocation>
</comment>
<dbReference type="Pfam" id="PF01094">
    <property type="entry name" value="ANF_receptor"/>
    <property type="match status" value="1"/>
</dbReference>
<accession>A0AAD9K5A3</accession>
<dbReference type="InterPro" id="IPR001828">
    <property type="entry name" value="ANF_lig-bd_rcpt"/>
</dbReference>
<dbReference type="PANTHER" id="PTHR44755:SF8">
    <property type="entry name" value="RECEPTOR LIGAND BINDING REGION DOMAIN-CONTAINING PROTEIN"/>
    <property type="match status" value="1"/>
</dbReference>
<dbReference type="AlphaFoldDB" id="A0AAD9K5A3"/>
<dbReference type="Gene3D" id="3.40.50.2300">
    <property type="match status" value="3"/>
</dbReference>
<dbReference type="InterPro" id="IPR028082">
    <property type="entry name" value="Peripla_BP_I"/>
</dbReference>
<dbReference type="GO" id="GO:0017046">
    <property type="term" value="F:peptide hormone binding"/>
    <property type="evidence" value="ECO:0007669"/>
    <property type="project" value="TreeGrafter"/>
</dbReference>
<protein>
    <recommendedName>
        <fullName evidence="8">Receptor ligand binding region domain-containing protein</fullName>
    </recommendedName>
</protein>
<dbReference type="InterPro" id="IPR001170">
    <property type="entry name" value="ANPR/GUC"/>
</dbReference>
<evidence type="ECO:0000256" key="2">
    <source>
        <dbReference type="ARBA" id="ARBA00022692"/>
    </source>
</evidence>
<proteinExistence type="predicted"/>
<keyword evidence="3" id="KW-0732">Signal</keyword>
<comment type="caution">
    <text evidence="9">The sequence shown here is derived from an EMBL/GenBank/DDBJ whole genome shotgun (WGS) entry which is preliminary data.</text>
</comment>
<keyword evidence="7" id="KW-0325">Glycoprotein</keyword>
<evidence type="ECO:0000256" key="3">
    <source>
        <dbReference type="ARBA" id="ARBA00022729"/>
    </source>
</evidence>
<keyword evidence="5" id="KW-0472">Membrane</keyword>
<dbReference type="GO" id="GO:0007165">
    <property type="term" value="P:signal transduction"/>
    <property type="evidence" value="ECO:0007669"/>
    <property type="project" value="TreeGrafter"/>
</dbReference>
<evidence type="ECO:0000256" key="4">
    <source>
        <dbReference type="ARBA" id="ARBA00022989"/>
    </source>
</evidence>
<feature type="domain" description="Receptor ligand binding region" evidence="8">
    <location>
        <begin position="81"/>
        <end position="342"/>
    </location>
</feature>
<dbReference type="CDD" id="cd06352">
    <property type="entry name" value="PBP1_NPR_GC-like"/>
    <property type="match status" value="1"/>
</dbReference>
<dbReference type="PRINTS" id="PR00255">
    <property type="entry name" value="NATPEPTIDER"/>
</dbReference>
<evidence type="ECO:0000256" key="6">
    <source>
        <dbReference type="ARBA" id="ARBA00023170"/>
    </source>
</evidence>
<name>A0AAD9K5A3_9ANNE</name>
<evidence type="ECO:0000256" key="5">
    <source>
        <dbReference type="ARBA" id="ARBA00023136"/>
    </source>
</evidence>
<evidence type="ECO:0000313" key="10">
    <source>
        <dbReference type="Proteomes" id="UP001208570"/>
    </source>
</evidence>
<keyword evidence="10" id="KW-1185">Reference proteome</keyword>